<dbReference type="Proteomes" id="UP000032304">
    <property type="component" value="Chromosome 8"/>
</dbReference>
<comment type="similarity">
    <text evidence="3">In the C-terminal section; belongs to the pectinesterase family.</text>
</comment>
<dbReference type="GO" id="GO:0030599">
    <property type="term" value="F:pectinesterase activity"/>
    <property type="evidence" value="ECO:0007669"/>
    <property type="project" value="UniProtKB-UniRule"/>
</dbReference>
<evidence type="ECO:0000259" key="14">
    <source>
        <dbReference type="SMART" id="SM00856"/>
    </source>
</evidence>
<sequence length="557" mass="62044">MSVKVVITAVSVILLVGVVAGFFAVIQHRKHSGGTELSLQMKAVSNFCSATSYKEACQKSLNSVNSTDPEQFIGRSILVAEEAVKKFFNYSDSLIVKVKNNSRTKMALDDCKDMMSYAVQSLQASYSEVGNAQLHSISDRVSDLRTWLSAVISYQESCLDGFESDERMKENMTIGITDARELTSNALAIVSKLSEILSKFGLQLKAPKTSRRLLSTGKDKYPSWFSNVDRKLLAKIDNSNIKPNAIVAMDGSGHFKTIAEALAAAPKQSNVRHVIYVKAGVYKEYITVDKKTINILMYGDGPRKTIVTGNKNYVDGTPTWKTSTFSAIGDGFICRSMGFQNTAGPSKHQAVALRIQSDRSAFFDCRMDGNQDTLYNHANRQFFRNCVISGTIDFIFGDSPTLIQNTLIIARRPMDNQLNTVTAQGKTDANENTGIVIQNCRIVPEQILFPDRFKIATYLGRPWKQYSTTVVMESTLADFIRPEGWTPWAGAAFEDTLYYAEYNNRGPGASLDRRVDWKGYHKIDKNTAMRFTAQSFLLSRENWLPQTGIPYIAGLRS</sequence>
<dbReference type="KEGG" id="gra:105762454"/>
<evidence type="ECO:0000313" key="18">
    <source>
        <dbReference type="Proteomes" id="UP000593578"/>
    </source>
</evidence>
<keyword evidence="6 12" id="KW-0063">Aspartyl esterase</keyword>
<evidence type="ECO:0000313" key="16">
    <source>
        <dbReference type="EMBL" id="MBA0592546.1"/>
    </source>
</evidence>
<keyword evidence="7" id="KW-1015">Disulfide bond</keyword>
<comment type="function">
    <text evidence="10 12">Acts in the modification of cell walls via demethylesterification of cell wall pectin.</text>
</comment>
<dbReference type="UniPathway" id="UPA00545">
    <property type="reaction ID" value="UER00823"/>
</dbReference>
<keyword evidence="13" id="KW-1133">Transmembrane helix</keyword>
<evidence type="ECO:0000256" key="5">
    <source>
        <dbReference type="ARBA" id="ARBA00022801"/>
    </source>
</evidence>
<comment type="subcellular location">
    <subcellularLocation>
        <location evidence="12">Secreted</location>
        <location evidence="12">Cell wall</location>
    </subcellularLocation>
</comment>
<comment type="pathway">
    <text evidence="1 12">Glycan metabolism; pectin degradation; 2-dehydro-3-deoxy-D-gluconate from pectin: step 1/5.</text>
</comment>
<dbReference type="GO" id="GO:0045490">
    <property type="term" value="P:pectin catabolic process"/>
    <property type="evidence" value="ECO:0007669"/>
    <property type="project" value="UniProtKB-UniRule"/>
</dbReference>
<dbReference type="Gene3D" id="2.160.20.10">
    <property type="entry name" value="Single-stranded right-handed beta-helix, Pectin lyase-like"/>
    <property type="match status" value="1"/>
</dbReference>
<evidence type="ECO:0000313" key="17">
    <source>
        <dbReference type="Proteomes" id="UP000032304"/>
    </source>
</evidence>
<gene>
    <name evidence="15" type="ORF">B456_008G137200</name>
    <name evidence="16" type="ORF">Gorai_009526</name>
</gene>
<evidence type="ECO:0000256" key="8">
    <source>
        <dbReference type="ARBA" id="ARBA00023180"/>
    </source>
</evidence>
<keyword evidence="13" id="KW-0472">Membrane</keyword>
<proteinExistence type="inferred from homology"/>
<keyword evidence="13" id="KW-0812">Transmembrane</keyword>
<evidence type="ECO:0000256" key="13">
    <source>
        <dbReference type="SAM" id="Phobius"/>
    </source>
</evidence>
<dbReference type="InterPro" id="IPR012334">
    <property type="entry name" value="Pectin_lyas_fold"/>
</dbReference>
<dbReference type="InterPro" id="IPR000070">
    <property type="entry name" value="Pectinesterase_cat"/>
</dbReference>
<dbReference type="FunFam" id="2.160.20.10:FF:000001">
    <property type="entry name" value="Pectinesterase"/>
    <property type="match status" value="1"/>
</dbReference>
<dbReference type="GO" id="GO:0004857">
    <property type="term" value="F:enzyme inhibitor activity"/>
    <property type="evidence" value="ECO:0007669"/>
    <property type="project" value="InterPro"/>
</dbReference>
<dbReference type="SUPFAM" id="SSF51126">
    <property type="entry name" value="Pectin lyase-like"/>
    <property type="match status" value="1"/>
</dbReference>
<evidence type="ECO:0000256" key="12">
    <source>
        <dbReference type="RuleBase" id="RU000589"/>
    </source>
</evidence>
<dbReference type="InterPro" id="IPR018040">
    <property type="entry name" value="Pectinesterase_Tyr_AS"/>
</dbReference>
<protein>
    <recommendedName>
        <fullName evidence="4 12">Pectinesterase</fullName>
        <ecNumber evidence="4 12">3.1.1.11</ecNumber>
    </recommendedName>
</protein>
<evidence type="ECO:0000256" key="3">
    <source>
        <dbReference type="ARBA" id="ARBA00007786"/>
    </source>
</evidence>
<dbReference type="EC" id="3.1.1.11" evidence="4 12"/>
<dbReference type="EMBL" id="JABEZZ010000008">
    <property type="protein sequence ID" value="MBA0592546.1"/>
    <property type="molecule type" value="Genomic_DNA"/>
</dbReference>
<dbReference type="InterPro" id="IPR035513">
    <property type="entry name" value="Invertase/methylesterase_inhib"/>
</dbReference>
<evidence type="ECO:0000256" key="1">
    <source>
        <dbReference type="ARBA" id="ARBA00005184"/>
    </source>
</evidence>
<evidence type="ECO:0000256" key="4">
    <source>
        <dbReference type="ARBA" id="ARBA00013229"/>
    </source>
</evidence>
<dbReference type="InterPro" id="IPR033131">
    <property type="entry name" value="Pectinesterase_Asp_AS"/>
</dbReference>
<dbReference type="Gramene" id="KJB49774">
    <property type="protein sequence ID" value="KJB49774"/>
    <property type="gene ID" value="B456_008G137200"/>
</dbReference>
<evidence type="ECO:0000313" key="15">
    <source>
        <dbReference type="EMBL" id="KJB49774.1"/>
    </source>
</evidence>
<keyword evidence="8" id="KW-0325">Glycoprotein</keyword>
<dbReference type="SUPFAM" id="SSF101148">
    <property type="entry name" value="Plant invertase/pectin methylesterase inhibitor"/>
    <property type="match status" value="1"/>
</dbReference>
<dbReference type="InterPro" id="IPR011050">
    <property type="entry name" value="Pectin_lyase_fold/virulence"/>
</dbReference>
<dbReference type="PROSITE" id="PS00800">
    <property type="entry name" value="PECTINESTERASE_1"/>
    <property type="match status" value="1"/>
</dbReference>
<dbReference type="FunFam" id="1.20.140.40:FF:000001">
    <property type="entry name" value="Pectinesterase"/>
    <property type="match status" value="1"/>
</dbReference>
<dbReference type="Pfam" id="PF01095">
    <property type="entry name" value="Pectinesterase"/>
    <property type="match status" value="1"/>
</dbReference>
<dbReference type="InterPro" id="IPR006501">
    <property type="entry name" value="Pectinesterase_inhib_dom"/>
</dbReference>
<evidence type="ECO:0000256" key="9">
    <source>
        <dbReference type="ARBA" id="ARBA00047928"/>
    </source>
</evidence>
<dbReference type="Pfam" id="PF04043">
    <property type="entry name" value="PMEI"/>
    <property type="match status" value="1"/>
</dbReference>
<comment type="similarity">
    <text evidence="2">In the N-terminal section; belongs to the PMEI family.</text>
</comment>
<reference evidence="15 17" key="1">
    <citation type="journal article" date="2012" name="Nature">
        <title>Repeated polyploidization of Gossypium genomes and the evolution of spinnable cotton fibres.</title>
        <authorList>
            <person name="Paterson A.H."/>
            <person name="Wendel J.F."/>
            <person name="Gundlach H."/>
            <person name="Guo H."/>
            <person name="Jenkins J."/>
            <person name="Jin D."/>
            <person name="Llewellyn D."/>
            <person name="Showmaker K.C."/>
            <person name="Shu S."/>
            <person name="Udall J."/>
            <person name="Yoo M.J."/>
            <person name="Byers R."/>
            <person name="Chen W."/>
            <person name="Doron-Faigenboim A."/>
            <person name="Duke M.V."/>
            <person name="Gong L."/>
            <person name="Grimwood J."/>
            <person name="Grover C."/>
            <person name="Grupp K."/>
            <person name="Hu G."/>
            <person name="Lee T.H."/>
            <person name="Li J."/>
            <person name="Lin L."/>
            <person name="Liu T."/>
            <person name="Marler B.S."/>
            <person name="Page J.T."/>
            <person name="Roberts A.W."/>
            <person name="Romanel E."/>
            <person name="Sanders W.S."/>
            <person name="Szadkowski E."/>
            <person name="Tan X."/>
            <person name="Tang H."/>
            <person name="Xu C."/>
            <person name="Wang J."/>
            <person name="Wang Z."/>
            <person name="Zhang D."/>
            <person name="Zhang L."/>
            <person name="Ashrafi H."/>
            <person name="Bedon F."/>
            <person name="Bowers J.E."/>
            <person name="Brubaker C.L."/>
            <person name="Chee P.W."/>
            <person name="Das S."/>
            <person name="Gingle A.R."/>
            <person name="Haigler C.H."/>
            <person name="Harker D."/>
            <person name="Hoffmann L.V."/>
            <person name="Hovav R."/>
            <person name="Jones D.C."/>
            <person name="Lemke C."/>
            <person name="Mansoor S."/>
            <person name="ur Rahman M."/>
            <person name="Rainville L.N."/>
            <person name="Rambani A."/>
            <person name="Reddy U.K."/>
            <person name="Rong J.K."/>
            <person name="Saranga Y."/>
            <person name="Scheffler B.E."/>
            <person name="Scheffler J.A."/>
            <person name="Stelly D.M."/>
            <person name="Triplett B.A."/>
            <person name="Van Deynze A."/>
            <person name="Vaslin M.F."/>
            <person name="Waghmare V.N."/>
            <person name="Walford S.A."/>
            <person name="Wright R.J."/>
            <person name="Zaki E.A."/>
            <person name="Zhang T."/>
            <person name="Dennis E.S."/>
            <person name="Mayer K.F."/>
            <person name="Peterson D.G."/>
            <person name="Rokhsar D.S."/>
            <person name="Wang X."/>
            <person name="Schmutz J."/>
        </authorList>
    </citation>
    <scope>NUCLEOTIDE SEQUENCE [LARGE SCALE GENOMIC DNA]</scope>
</reference>
<evidence type="ECO:0000256" key="7">
    <source>
        <dbReference type="ARBA" id="ARBA00023157"/>
    </source>
</evidence>
<keyword evidence="12" id="KW-0961">Cell wall biogenesis/degradation</keyword>
<dbReference type="SMART" id="SM00856">
    <property type="entry name" value="PMEI"/>
    <property type="match status" value="1"/>
</dbReference>
<keyword evidence="12" id="KW-0134">Cell wall</keyword>
<reference evidence="16" key="3">
    <citation type="submission" date="2020-04" db="EMBL/GenBank/DDBJ databases">
        <authorList>
            <person name="Grover C.E."/>
            <person name="Arick M.A. II"/>
            <person name="Thrash A."/>
            <person name="Conover J.L."/>
            <person name="Sanders W.S."/>
            <person name="Peterson D.G."/>
            <person name="Scheffler J.A."/>
            <person name="Scheffler B.E."/>
            <person name="Wendel J.F."/>
        </authorList>
    </citation>
    <scope>NUCLEOTIDE SEQUENCE</scope>
    <source>
        <strain evidence="16">8</strain>
        <tissue evidence="16">Leaf</tissue>
    </source>
</reference>
<keyword evidence="12" id="KW-0964">Secreted</keyword>
<dbReference type="OrthoDB" id="2019149at2759"/>
<dbReference type="AlphaFoldDB" id="A0A0D2T045"/>
<dbReference type="GO" id="GO:0042545">
    <property type="term" value="P:cell wall modification"/>
    <property type="evidence" value="ECO:0007669"/>
    <property type="project" value="UniProtKB-UniRule"/>
</dbReference>
<accession>A0A0D2T045</accession>
<dbReference type="CDD" id="cd15798">
    <property type="entry name" value="PMEI-like_3"/>
    <property type="match status" value="1"/>
</dbReference>
<feature type="domain" description="Pectinesterase inhibitor" evidence="14">
    <location>
        <begin position="39"/>
        <end position="189"/>
    </location>
</feature>
<evidence type="ECO:0000256" key="2">
    <source>
        <dbReference type="ARBA" id="ARBA00006027"/>
    </source>
</evidence>
<evidence type="ECO:0000256" key="11">
    <source>
        <dbReference type="PROSITE-ProRule" id="PRU10040"/>
    </source>
</evidence>
<keyword evidence="5 12" id="KW-0378">Hydrolase</keyword>
<dbReference type="eggNOG" id="ENOG502QQVX">
    <property type="taxonomic scope" value="Eukaryota"/>
</dbReference>
<dbReference type="NCBIfam" id="TIGR01614">
    <property type="entry name" value="PME_inhib"/>
    <property type="match status" value="1"/>
</dbReference>
<name>A0A0D2T045_GOSRA</name>
<feature type="transmembrane region" description="Helical" evidence="13">
    <location>
        <begin position="6"/>
        <end position="26"/>
    </location>
</feature>
<feature type="active site" evidence="11">
    <location>
        <position position="393"/>
    </location>
</feature>
<dbReference type="Proteomes" id="UP000593578">
    <property type="component" value="Unassembled WGS sequence"/>
</dbReference>
<keyword evidence="17" id="KW-1185">Reference proteome</keyword>
<dbReference type="EMBL" id="CM001747">
    <property type="protein sequence ID" value="KJB49774.1"/>
    <property type="molecule type" value="Genomic_DNA"/>
</dbReference>
<evidence type="ECO:0000256" key="6">
    <source>
        <dbReference type="ARBA" id="ARBA00023085"/>
    </source>
</evidence>
<dbReference type="OMA" id="KVNVLMY"/>
<comment type="catalytic activity">
    <reaction evidence="9 12">
        <text>[(1-&gt;4)-alpha-D-galacturonosyl methyl ester](n) + n H2O = [(1-&gt;4)-alpha-D-galacturonosyl](n) + n methanol + n H(+)</text>
        <dbReference type="Rhea" id="RHEA:22380"/>
        <dbReference type="Rhea" id="RHEA-COMP:14570"/>
        <dbReference type="Rhea" id="RHEA-COMP:14573"/>
        <dbReference type="ChEBI" id="CHEBI:15377"/>
        <dbReference type="ChEBI" id="CHEBI:15378"/>
        <dbReference type="ChEBI" id="CHEBI:17790"/>
        <dbReference type="ChEBI" id="CHEBI:140522"/>
        <dbReference type="ChEBI" id="CHEBI:140523"/>
        <dbReference type="EC" id="3.1.1.11"/>
    </reaction>
</comment>
<dbReference type="STRING" id="29730.A0A0D2T045"/>
<dbReference type="PANTHER" id="PTHR31707">
    <property type="entry name" value="PECTINESTERASE"/>
    <property type="match status" value="1"/>
</dbReference>
<evidence type="ECO:0000256" key="10">
    <source>
        <dbReference type="ARBA" id="ARBA00057335"/>
    </source>
</evidence>
<dbReference type="PROSITE" id="PS00503">
    <property type="entry name" value="PECTINESTERASE_2"/>
    <property type="match status" value="1"/>
</dbReference>
<dbReference type="Gene3D" id="1.20.140.40">
    <property type="entry name" value="Invertase/pectin methylesterase inhibitor family protein"/>
    <property type="match status" value="1"/>
</dbReference>
<reference evidence="16 18" key="2">
    <citation type="journal article" date="2019" name="Genome Biol. Evol.">
        <title>Insights into the evolution of the New World diploid cottons (Gossypium, subgenus Houzingenia) based on genome sequencing.</title>
        <authorList>
            <person name="Grover C.E."/>
            <person name="Arick M.A. 2nd"/>
            <person name="Thrash A."/>
            <person name="Conover J.L."/>
            <person name="Sanders W.S."/>
            <person name="Peterson D.G."/>
            <person name="Frelichowski J.E."/>
            <person name="Scheffler J.A."/>
            <person name="Scheffler B.E."/>
            <person name="Wendel J.F."/>
        </authorList>
    </citation>
    <scope>NUCLEOTIDE SEQUENCE [LARGE SCALE GENOMIC DNA]</scope>
    <source>
        <strain evidence="16">8</strain>
        <tissue evidence="16">Leaf</tissue>
    </source>
</reference>
<organism evidence="15 17">
    <name type="scientific">Gossypium raimondii</name>
    <name type="common">Peruvian cotton</name>
    <name type="synonym">Gossypium klotzschianum subsp. raimondii</name>
    <dbReference type="NCBI Taxonomy" id="29730"/>
    <lineage>
        <taxon>Eukaryota</taxon>
        <taxon>Viridiplantae</taxon>
        <taxon>Streptophyta</taxon>
        <taxon>Embryophyta</taxon>
        <taxon>Tracheophyta</taxon>
        <taxon>Spermatophyta</taxon>
        <taxon>Magnoliopsida</taxon>
        <taxon>eudicotyledons</taxon>
        <taxon>Gunneridae</taxon>
        <taxon>Pentapetalae</taxon>
        <taxon>rosids</taxon>
        <taxon>malvids</taxon>
        <taxon>Malvales</taxon>
        <taxon>Malvaceae</taxon>
        <taxon>Malvoideae</taxon>
        <taxon>Gossypium</taxon>
    </lineage>
</organism>